<name>W1WRY0_9ZZZZ</name>
<reference evidence="1" key="1">
    <citation type="submission" date="2013-12" db="EMBL/GenBank/DDBJ databases">
        <title>A Varibaculum cambriense genome reconstructed from a premature infant gut community with otherwise low bacterial novelty that shifts toward anaerobic metabolism during the third week of life.</title>
        <authorList>
            <person name="Brown C.T."/>
            <person name="Sharon I."/>
            <person name="Thomas B.C."/>
            <person name="Castelle C.J."/>
            <person name="Morowitz M.J."/>
            <person name="Banfield J.F."/>
        </authorList>
    </citation>
    <scope>NUCLEOTIDE SEQUENCE</scope>
</reference>
<organism evidence="1">
    <name type="scientific">human gut metagenome</name>
    <dbReference type="NCBI Taxonomy" id="408170"/>
    <lineage>
        <taxon>unclassified sequences</taxon>
        <taxon>metagenomes</taxon>
        <taxon>organismal metagenomes</taxon>
    </lineage>
</organism>
<gene>
    <name evidence="1" type="ORF">Q604_UNBC18474G0002</name>
</gene>
<dbReference type="EMBL" id="AZMM01018474">
    <property type="protein sequence ID" value="ETJ19825.1"/>
    <property type="molecule type" value="Genomic_DNA"/>
</dbReference>
<evidence type="ECO:0000313" key="1">
    <source>
        <dbReference type="EMBL" id="ETJ19825.1"/>
    </source>
</evidence>
<proteinExistence type="predicted"/>
<accession>W1WRY0</accession>
<comment type="caution">
    <text evidence="1">The sequence shown here is derived from an EMBL/GenBank/DDBJ whole genome shotgun (WGS) entry which is preliminary data.</text>
</comment>
<dbReference type="AlphaFoldDB" id="W1WRY0"/>
<feature type="non-terminal residue" evidence="1">
    <location>
        <position position="41"/>
    </location>
</feature>
<protein>
    <submittedName>
        <fullName evidence="1">Methyl-accepting chemotaxis sensory transducer</fullName>
    </submittedName>
</protein>
<sequence length="41" mass="4829">MHEISEVVDEILNESRIIIDSSKDMNLEIEEQKEKLDKTIN</sequence>